<proteinExistence type="predicted"/>
<dbReference type="KEGG" id="psoj:PHYSODRAFT_334638"/>
<dbReference type="Proteomes" id="UP000002640">
    <property type="component" value="Unassembled WGS sequence"/>
</dbReference>
<keyword evidence="1" id="KW-0472">Membrane</keyword>
<dbReference type="GeneID" id="20646851"/>
<protein>
    <submittedName>
        <fullName evidence="2">Uncharacterized protein</fullName>
    </submittedName>
</protein>
<evidence type="ECO:0000313" key="3">
    <source>
        <dbReference type="Proteomes" id="UP000002640"/>
    </source>
</evidence>
<evidence type="ECO:0000313" key="2">
    <source>
        <dbReference type="EMBL" id="EGZ12778.1"/>
    </source>
</evidence>
<organism evidence="2 3">
    <name type="scientific">Phytophthora sojae (strain P6497)</name>
    <name type="common">Soybean stem and root rot agent</name>
    <name type="synonym">Phytophthora megasperma f. sp. glycines</name>
    <dbReference type="NCBI Taxonomy" id="1094619"/>
    <lineage>
        <taxon>Eukaryota</taxon>
        <taxon>Sar</taxon>
        <taxon>Stramenopiles</taxon>
        <taxon>Oomycota</taxon>
        <taxon>Peronosporomycetes</taxon>
        <taxon>Peronosporales</taxon>
        <taxon>Peronosporaceae</taxon>
        <taxon>Phytophthora</taxon>
    </lineage>
</organism>
<evidence type="ECO:0000256" key="1">
    <source>
        <dbReference type="SAM" id="Phobius"/>
    </source>
</evidence>
<dbReference type="AlphaFoldDB" id="G4ZSQ7"/>
<gene>
    <name evidence="2" type="ORF">PHYSODRAFT_334638</name>
</gene>
<dbReference type="InParanoid" id="G4ZSQ7"/>
<feature type="transmembrane region" description="Helical" evidence="1">
    <location>
        <begin position="62"/>
        <end position="88"/>
    </location>
</feature>
<reference evidence="2 3" key="1">
    <citation type="journal article" date="2006" name="Science">
        <title>Phytophthora genome sequences uncover evolutionary origins and mechanisms of pathogenesis.</title>
        <authorList>
            <person name="Tyler B.M."/>
            <person name="Tripathy S."/>
            <person name="Zhang X."/>
            <person name="Dehal P."/>
            <person name="Jiang R.H."/>
            <person name="Aerts A."/>
            <person name="Arredondo F.D."/>
            <person name="Baxter L."/>
            <person name="Bensasson D."/>
            <person name="Beynon J.L."/>
            <person name="Chapman J."/>
            <person name="Damasceno C.M."/>
            <person name="Dorrance A.E."/>
            <person name="Dou D."/>
            <person name="Dickerman A.W."/>
            <person name="Dubchak I.L."/>
            <person name="Garbelotto M."/>
            <person name="Gijzen M."/>
            <person name="Gordon S.G."/>
            <person name="Govers F."/>
            <person name="Grunwald N.J."/>
            <person name="Huang W."/>
            <person name="Ivors K.L."/>
            <person name="Jones R.W."/>
            <person name="Kamoun S."/>
            <person name="Krampis K."/>
            <person name="Lamour K.H."/>
            <person name="Lee M.K."/>
            <person name="McDonald W.H."/>
            <person name="Medina M."/>
            <person name="Meijer H.J."/>
            <person name="Nordberg E.K."/>
            <person name="Maclean D.J."/>
            <person name="Ospina-Giraldo M.D."/>
            <person name="Morris P.F."/>
            <person name="Phuntumart V."/>
            <person name="Putnam N.H."/>
            <person name="Rash S."/>
            <person name="Rose J.K."/>
            <person name="Sakihama Y."/>
            <person name="Salamov A.A."/>
            <person name="Savidor A."/>
            <person name="Scheuring C.F."/>
            <person name="Smith B.M."/>
            <person name="Sobral B.W."/>
            <person name="Terry A."/>
            <person name="Torto-Alalibo T.A."/>
            <person name="Win J."/>
            <person name="Xu Z."/>
            <person name="Zhang H."/>
            <person name="Grigoriev I.V."/>
            <person name="Rokhsar D.S."/>
            <person name="Boore J.L."/>
        </authorList>
    </citation>
    <scope>NUCLEOTIDE SEQUENCE [LARGE SCALE GENOMIC DNA]</scope>
    <source>
        <strain evidence="2 3">P6497</strain>
    </source>
</reference>
<dbReference type="RefSeq" id="XP_009530207.1">
    <property type="nucleotide sequence ID" value="XM_009531912.1"/>
</dbReference>
<accession>G4ZSQ7</accession>
<dbReference type="EMBL" id="JH159156">
    <property type="protein sequence ID" value="EGZ12778.1"/>
    <property type="molecule type" value="Genomic_DNA"/>
</dbReference>
<keyword evidence="1" id="KW-0812">Transmembrane</keyword>
<keyword evidence="3" id="KW-1185">Reference proteome</keyword>
<sequence length="240" mass="25616">MTLSSCDEAKSKFNGVGCSCFTCTETNGEIKASCSAPFTCAPQFASSEEETSDAPDMSSKDYGIVCAVYIATAIALAGGAAAVTFFCFPKKLKGEPSSKELDDGSPTDFVDYFCDKKELVGFLDCRKKTAAHLAKESDDDQEANGRRLKVIGITLAAGWGYEQLVGSGTVFGQFVVYSIGYYMWYRPQLELMKSAGAAAVHPHAGQGLDDSIMKTDGVKAAMGKPVTVEEVTLQPPTQQQ</sequence>
<keyword evidence="1" id="KW-1133">Transmembrane helix</keyword>
<name>G4ZSQ7_PHYSP</name>